<evidence type="ECO:0000256" key="3">
    <source>
        <dbReference type="ARBA" id="ARBA00022692"/>
    </source>
</evidence>
<feature type="transmembrane region" description="Helical" evidence="6">
    <location>
        <begin position="179"/>
        <end position="196"/>
    </location>
</feature>
<evidence type="ECO:0000256" key="1">
    <source>
        <dbReference type="ARBA" id="ARBA00004651"/>
    </source>
</evidence>
<keyword evidence="5 6" id="KW-0472">Membrane</keyword>
<feature type="transmembrane region" description="Helical" evidence="6">
    <location>
        <begin position="103"/>
        <end position="122"/>
    </location>
</feature>
<evidence type="ECO:0000256" key="2">
    <source>
        <dbReference type="ARBA" id="ARBA00022475"/>
    </source>
</evidence>
<dbReference type="PANTHER" id="PTHR30482">
    <property type="entry name" value="HIGH-AFFINITY BRANCHED-CHAIN AMINO ACID TRANSPORT SYSTEM PERMEASE"/>
    <property type="match status" value="1"/>
</dbReference>
<feature type="transmembrane region" description="Helical" evidence="6">
    <location>
        <begin position="25"/>
        <end position="42"/>
    </location>
</feature>
<feature type="transmembrane region" description="Helical" evidence="6">
    <location>
        <begin position="255"/>
        <end position="274"/>
    </location>
</feature>
<feature type="transmembrane region" description="Helical" evidence="6">
    <location>
        <begin position="310"/>
        <end position="329"/>
    </location>
</feature>
<name>A0A382FEZ3_9ZZZZ</name>
<feature type="transmembrane region" description="Helical" evidence="6">
    <location>
        <begin position="48"/>
        <end position="66"/>
    </location>
</feature>
<protein>
    <recommendedName>
        <fullName evidence="8">Branched-chain amino acid ABC transporter permease</fullName>
    </recommendedName>
</protein>
<reference evidence="7" key="1">
    <citation type="submission" date="2018-05" db="EMBL/GenBank/DDBJ databases">
        <authorList>
            <person name="Lanie J.A."/>
            <person name="Ng W.-L."/>
            <person name="Kazmierczak K.M."/>
            <person name="Andrzejewski T.M."/>
            <person name="Davidsen T.M."/>
            <person name="Wayne K.J."/>
            <person name="Tettelin H."/>
            <person name="Glass J.I."/>
            <person name="Rusch D."/>
            <person name="Podicherti R."/>
            <person name="Tsui H.-C.T."/>
            <person name="Winkler M.E."/>
        </authorList>
    </citation>
    <scope>NUCLEOTIDE SEQUENCE</scope>
</reference>
<keyword evidence="2" id="KW-1003">Cell membrane</keyword>
<evidence type="ECO:0000256" key="4">
    <source>
        <dbReference type="ARBA" id="ARBA00022989"/>
    </source>
</evidence>
<sequence length="341" mass="37477">MARSEELSQETDKIATHPSRSPSRLWLILLAGALLVFPWVFHDRHTQHVLIMIFIYGLMALGWNIIAGYCGQISLGQAIFFGIGAYSTSFLFTNFGITPWIGMLFGVAVSLAVATGMGLPTFRLKGHYFAIATLVIGEIAQTVFINWEYVGGATGIWIPIVRDASWYAFQFHDSKIPTYYISLGFLIGGLVFTYWIEGSKLGLYFRAIRDEPDAASSLGVDLSRYKLLAFMIAAAFASLSGSQFAQYILVIDPDTVFPLLLSILVVLMTMLGGLGRIWGPLIGAAVLIPISEATRIYFGGQGGAEDLMIYGLLILIISVFYPYGLLGLIERIFTHGKDAVR</sequence>
<keyword evidence="3 6" id="KW-0812">Transmembrane</keyword>
<organism evidence="7">
    <name type="scientific">marine metagenome</name>
    <dbReference type="NCBI Taxonomy" id="408172"/>
    <lineage>
        <taxon>unclassified sequences</taxon>
        <taxon>metagenomes</taxon>
        <taxon>ecological metagenomes</taxon>
    </lineage>
</organism>
<dbReference type="CDD" id="cd06581">
    <property type="entry name" value="TM_PBP1_LivM_like"/>
    <property type="match status" value="1"/>
</dbReference>
<dbReference type="EMBL" id="UINC01049579">
    <property type="protein sequence ID" value="SVB61530.1"/>
    <property type="molecule type" value="Genomic_DNA"/>
</dbReference>
<dbReference type="Pfam" id="PF02653">
    <property type="entry name" value="BPD_transp_2"/>
    <property type="match status" value="1"/>
</dbReference>
<evidence type="ECO:0000313" key="7">
    <source>
        <dbReference type="EMBL" id="SVB61530.1"/>
    </source>
</evidence>
<evidence type="ECO:0000256" key="6">
    <source>
        <dbReference type="SAM" id="Phobius"/>
    </source>
</evidence>
<dbReference type="GO" id="GO:0015658">
    <property type="term" value="F:branched-chain amino acid transmembrane transporter activity"/>
    <property type="evidence" value="ECO:0007669"/>
    <property type="project" value="InterPro"/>
</dbReference>
<evidence type="ECO:0008006" key="8">
    <source>
        <dbReference type="Google" id="ProtNLM"/>
    </source>
</evidence>
<dbReference type="GO" id="GO:0005886">
    <property type="term" value="C:plasma membrane"/>
    <property type="evidence" value="ECO:0007669"/>
    <property type="project" value="UniProtKB-SubCell"/>
</dbReference>
<accession>A0A382FEZ3</accession>
<proteinExistence type="predicted"/>
<dbReference type="InterPro" id="IPR001851">
    <property type="entry name" value="ABC_transp_permease"/>
</dbReference>
<dbReference type="InterPro" id="IPR043428">
    <property type="entry name" value="LivM-like"/>
</dbReference>
<feature type="transmembrane region" description="Helical" evidence="6">
    <location>
        <begin position="78"/>
        <end position="97"/>
    </location>
</feature>
<dbReference type="AlphaFoldDB" id="A0A382FEZ3"/>
<keyword evidence="4 6" id="KW-1133">Transmembrane helix</keyword>
<dbReference type="PANTHER" id="PTHR30482:SF10">
    <property type="entry name" value="HIGH-AFFINITY BRANCHED-CHAIN AMINO ACID TRANSPORT PROTEIN BRAE"/>
    <property type="match status" value="1"/>
</dbReference>
<evidence type="ECO:0000256" key="5">
    <source>
        <dbReference type="ARBA" id="ARBA00023136"/>
    </source>
</evidence>
<gene>
    <name evidence="7" type="ORF">METZ01_LOCUS214384</name>
</gene>
<feature type="transmembrane region" description="Helical" evidence="6">
    <location>
        <begin position="227"/>
        <end position="249"/>
    </location>
</feature>
<comment type="subcellular location">
    <subcellularLocation>
        <location evidence="1">Cell membrane</location>
        <topology evidence="1">Multi-pass membrane protein</topology>
    </subcellularLocation>
</comment>